<feature type="compositionally biased region" description="Low complexity" evidence="1">
    <location>
        <begin position="127"/>
        <end position="137"/>
    </location>
</feature>
<feature type="compositionally biased region" description="Low complexity" evidence="1">
    <location>
        <begin position="104"/>
        <end position="118"/>
    </location>
</feature>
<feature type="compositionally biased region" description="Low complexity" evidence="1">
    <location>
        <begin position="38"/>
        <end position="51"/>
    </location>
</feature>
<reference evidence="2 3" key="1">
    <citation type="submission" date="2022-11" db="EMBL/GenBank/DDBJ databases">
        <title>Whole genome sequence of Eschrichtius robustus ER-17-0199.</title>
        <authorList>
            <person name="Bruniche-Olsen A."/>
            <person name="Black A.N."/>
            <person name="Fields C.J."/>
            <person name="Walden K."/>
            <person name="Dewoody J.A."/>
        </authorList>
    </citation>
    <scope>NUCLEOTIDE SEQUENCE [LARGE SCALE GENOMIC DNA]</scope>
    <source>
        <strain evidence="2">ER-17-0199</strain>
        <tissue evidence="2">Blubber</tissue>
    </source>
</reference>
<evidence type="ECO:0000256" key="1">
    <source>
        <dbReference type="SAM" id="MobiDB-lite"/>
    </source>
</evidence>
<feature type="region of interest" description="Disordered" evidence="1">
    <location>
        <begin position="25"/>
        <end position="137"/>
    </location>
</feature>
<comment type="caution">
    <text evidence="2">The sequence shown here is derived from an EMBL/GenBank/DDBJ whole genome shotgun (WGS) entry which is preliminary data.</text>
</comment>
<proteinExistence type="predicted"/>
<sequence length="185" mass="18454">MAAAQARLRGPRAGVNAQIEPCRARAAPRAQVQEVSLAPSAGRAGSGPASPRDWRPAAPPGPARLAGDVARSGGGDAEGLVNLLSSPGPGGRVGTPHFHAPRSALRLPGLRGAPARGGAAVGERDAGASGPRPSPGRAAAPAFAVGLGFFLTQCVNLASLQLPFAQRAGRRSEAGKEIGILFSSV</sequence>
<evidence type="ECO:0000313" key="3">
    <source>
        <dbReference type="Proteomes" id="UP001159641"/>
    </source>
</evidence>
<dbReference type="EMBL" id="JAIQCJ010002147">
    <property type="protein sequence ID" value="KAJ8781215.1"/>
    <property type="molecule type" value="Genomic_DNA"/>
</dbReference>
<keyword evidence="3" id="KW-1185">Reference proteome</keyword>
<feature type="region of interest" description="Disordered" evidence="1">
    <location>
        <begin position="1"/>
        <end position="20"/>
    </location>
</feature>
<accession>A0AB34GS05</accession>
<dbReference type="Proteomes" id="UP001159641">
    <property type="component" value="Unassembled WGS sequence"/>
</dbReference>
<organism evidence="2 3">
    <name type="scientific">Eschrichtius robustus</name>
    <name type="common">California gray whale</name>
    <name type="synonym">Eschrichtius gibbosus</name>
    <dbReference type="NCBI Taxonomy" id="9764"/>
    <lineage>
        <taxon>Eukaryota</taxon>
        <taxon>Metazoa</taxon>
        <taxon>Chordata</taxon>
        <taxon>Craniata</taxon>
        <taxon>Vertebrata</taxon>
        <taxon>Euteleostomi</taxon>
        <taxon>Mammalia</taxon>
        <taxon>Eutheria</taxon>
        <taxon>Laurasiatheria</taxon>
        <taxon>Artiodactyla</taxon>
        <taxon>Whippomorpha</taxon>
        <taxon>Cetacea</taxon>
        <taxon>Mysticeti</taxon>
        <taxon>Eschrichtiidae</taxon>
        <taxon>Eschrichtius</taxon>
    </lineage>
</organism>
<name>A0AB34GS05_ESCRO</name>
<gene>
    <name evidence="2" type="ORF">J1605_011199</name>
</gene>
<dbReference type="AlphaFoldDB" id="A0AB34GS05"/>
<protein>
    <submittedName>
        <fullName evidence="2">Uncharacterized protein</fullName>
    </submittedName>
</protein>
<evidence type="ECO:0000313" key="2">
    <source>
        <dbReference type="EMBL" id="KAJ8781215.1"/>
    </source>
</evidence>